<keyword evidence="2" id="KW-1185">Reference proteome</keyword>
<name>A0AAV0BA84_PHAPC</name>
<sequence>MSTAILAAIRTNLIGKRVLRILQRKFLRVRRLEEAIQKVWCDINPQILENLIYSMINRIAEVIGAQGWHTHY</sequence>
<evidence type="ECO:0000313" key="2">
    <source>
        <dbReference type="Proteomes" id="UP001153365"/>
    </source>
</evidence>
<gene>
    <name evidence="1" type="ORF">PPACK8108_LOCUS14652</name>
</gene>
<evidence type="ECO:0000313" key="1">
    <source>
        <dbReference type="EMBL" id="CAH7681969.1"/>
    </source>
</evidence>
<reference evidence="1" key="1">
    <citation type="submission" date="2022-06" db="EMBL/GenBank/DDBJ databases">
        <authorList>
            <consortium name="SYNGENTA / RWTH Aachen University"/>
        </authorList>
    </citation>
    <scope>NUCLEOTIDE SEQUENCE</scope>
</reference>
<proteinExistence type="predicted"/>
<organism evidence="1 2">
    <name type="scientific">Phakopsora pachyrhizi</name>
    <name type="common">Asian soybean rust disease fungus</name>
    <dbReference type="NCBI Taxonomy" id="170000"/>
    <lineage>
        <taxon>Eukaryota</taxon>
        <taxon>Fungi</taxon>
        <taxon>Dikarya</taxon>
        <taxon>Basidiomycota</taxon>
        <taxon>Pucciniomycotina</taxon>
        <taxon>Pucciniomycetes</taxon>
        <taxon>Pucciniales</taxon>
        <taxon>Phakopsoraceae</taxon>
        <taxon>Phakopsora</taxon>
    </lineage>
</organism>
<dbReference type="EMBL" id="CALTRL010003785">
    <property type="protein sequence ID" value="CAH7681969.1"/>
    <property type="molecule type" value="Genomic_DNA"/>
</dbReference>
<comment type="caution">
    <text evidence="1">The sequence shown here is derived from an EMBL/GenBank/DDBJ whole genome shotgun (WGS) entry which is preliminary data.</text>
</comment>
<dbReference type="Proteomes" id="UP001153365">
    <property type="component" value="Unassembled WGS sequence"/>
</dbReference>
<dbReference type="AlphaFoldDB" id="A0AAV0BA84"/>
<dbReference type="Gene3D" id="3.30.420.10">
    <property type="entry name" value="Ribonuclease H-like superfamily/Ribonuclease H"/>
    <property type="match status" value="1"/>
</dbReference>
<accession>A0AAV0BA84</accession>
<dbReference type="GO" id="GO:0003676">
    <property type="term" value="F:nucleic acid binding"/>
    <property type="evidence" value="ECO:0007669"/>
    <property type="project" value="InterPro"/>
</dbReference>
<protein>
    <submittedName>
        <fullName evidence="1">Uncharacterized protein</fullName>
    </submittedName>
</protein>
<dbReference type="InterPro" id="IPR036397">
    <property type="entry name" value="RNaseH_sf"/>
</dbReference>